<name>A0A4S4C5K9_9BACI</name>
<dbReference type="Proteomes" id="UP000310334">
    <property type="component" value="Unassembled WGS sequence"/>
</dbReference>
<dbReference type="Pfam" id="PF17677">
    <property type="entry name" value="Glyco_hydro38C2"/>
    <property type="match status" value="1"/>
</dbReference>
<keyword evidence="3" id="KW-1185">Reference proteome</keyword>
<protein>
    <recommendedName>
        <fullName evidence="1">Glycosyl hydrolases family 38 C-terminal domain-containing protein</fullName>
    </recommendedName>
</protein>
<comment type="caution">
    <text evidence="2">The sequence shown here is derived from an EMBL/GenBank/DDBJ whole genome shotgun (WGS) entry which is preliminary data.</text>
</comment>
<dbReference type="RefSeq" id="WP_136351806.1">
    <property type="nucleotide sequence ID" value="NZ_CP046266.1"/>
</dbReference>
<dbReference type="SUPFAM" id="SSF74650">
    <property type="entry name" value="Galactose mutarotase-like"/>
    <property type="match status" value="1"/>
</dbReference>
<dbReference type="AlphaFoldDB" id="A0A4S4C5K9"/>
<dbReference type="OrthoDB" id="9764050at2"/>
<dbReference type="GO" id="GO:0003824">
    <property type="term" value="F:catalytic activity"/>
    <property type="evidence" value="ECO:0007669"/>
    <property type="project" value="InterPro"/>
</dbReference>
<feature type="domain" description="Glycosyl hydrolases family 38 C-terminal" evidence="1">
    <location>
        <begin position="58"/>
        <end position="115"/>
    </location>
</feature>
<organism evidence="2 3">
    <name type="scientific">Metabacillus sediminilitoris</name>
    <dbReference type="NCBI Taxonomy" id="2567941"/>
    <lineage>
        <taxon>Bacteria</taxon>
        <taxon>Bacillati</taxon>
        <taxon>Bacillota</taxon>
        <taxon>Bacilli</taxon>
        <taxon>Bacillales</taxon>
        <taxon>Bacillaceae</taxon>
        <taxon>Metabacillus</taxon>
    </lineage>
</organism>
<dbReference type="InterPro" id="IPR041147">
    <property type="entry name" value="GH38_C"/>
</dbReference>
<dbReference type="EMBL" id="SSNT01000002">
    <property type="protein sequence ID" value="THF82509.1"/>
    <property type="molecule type" value="Genomic_DNA"/>
</dbReference>
<evidence type="ECO:0000313" key="3">
    <source>
        <dbReference type="Proteomes" id="UP000310334"/>
    </source>
</evidence>
<dbReference type="GO" id="GO:0030246">
    <property type="term" value="F:carbohydrate binding"/>
    <property type="evidence" value="ECO:0007669"/>
    <property type="project" value="InterPro"/>
</dbReference>
<proteinExistence type="predicted"/>
<gene>
    <name evidence="2" type="ORF">E6W99_03550</name>
</gene>
<evidence type="ECO:0000259" key="1">
    <source>
        <dbReference type="Pfam" id="PF17677"/>
    </source>
</evidence>
<dbReference type="InterPro" id="IPR011013">
    <property type="entry name" value="Gal_mutarotase_sf_dom"/>
</dbReference>
<dbReference type="GO" id="GO:0005975">
    <property type="term" value="P:carbohydrate metabolic process"/>
    <property type="evidence" value="ECO:0007669"/>
    <property type="project" value="InterPro"/>
</dbReference>
<evidence type="ECO:0000313" key="2">
    <source>
        <dbReference type="EMBL" id="THF82509.1"/>
    </source>
</evidence>
<accession>A0A4S4C5K9</accession>
<reference evidence="2 3" key="1">
    <citation type="submission" date="2019-04" db="EMBL/GenBank/DDBJ databases">
        <title>Bacillus sediminilitoris sp. nov., isolated from a tidal flat sediment on the East China Sea.</title>
        <authorList>
            <person name="Wei Y."/>
            <person name="Mao H."/>
            <person name="Fang J."/>
        </authorList>
    </citation>
    <scope>NUCLEOTIDE SEQUENCE [LARGE SCALE GENOMIC DNA]</scope>
    <source>
        <strain evidence="2 3">DSL-17</strain>
    </source>
</reference>
<sequence>MEWHPTRSTTDANVVRLAKEYTTPLQTYNKIPYNAMKLNPSGIKTPVSFSFLEESSDNAVLGTLKKAEKAEGFVLRFFNPTEGEVQSRFTFNPSVDQVQEVNLNEKALAPLKVENNQ</sequence>
<dbReference type="Gene3D" id="2.60.40.2220">
    <property type="match status" value="1"/>
</dbReference>